<evidence type="ECO:0000256" key="2">
    <source>
        <dbReference type="ARBA" id="ARBA00022630"/>
    </source>
</evidence>
<name>A0A1S1HEH5_9SPHN</name>
<reference evidence="7 8" key="1">
    <citation type="submission" date="2016-09" db="EMBL/GenBank/DDBJ databases">
        <title>Metabolic pathway, cell adaptation mechanisms and a novel monoxygenase revealed through proteogenomic-transcription analysis of a Sphingomonas haloaromaticamans strain degrading the fungicide ortho-phenylphenol.</title>
        <authorList>
            <person name="Perruchon C."/>
            <person name="Papadopoulou E.S."/>
            <person name="Rousidou C."/>
            <person name="Vasileiadis S."/>
            <person name="Tanou G."/>
            <person name="Amoutzias G."/>
            <person name="Molassiotis A."/>
            <person name="Karpouzas D.G."/>
        </authorList>
    </citation>
    <scope>NUCLEOTIDE SEQUENCE [LARGE SCALE GENOMIC DNA]</scope>
    <source>
        <strain evidence="7 8">P3</strain>
    </source>
</reference>
<evidence type="ECO:0000256" key="1">
    <source>
        <dbReference type="ARBA" id="ARBA00001917"/>
    </source>
</evidence>
<organism evidence="7 8">
    <name type="scientific">Edaphosphingomonas haloaromaticamans</name>
    <dbReference type="NCBI Taxonomy" id="653954"/>
    <lineage>
        <taxon>Bacteria</taxon>
        <taxon>Pseudomonadati</taxon>
        <taxon>Pseudomonadota</taxon>
        <taxon>Alphaproteobacteria</taxon>
        <taxon>Sphingomonadales</taxon>
        <taxon>Rhizorhabdaceae</taxon>
        <taxon>Edaphosphingomonas</taxon>
    </lineage>
</organism>
<keyword evidence="3" id="KW-0288">FMN</keyword>
<evidence type="ECO:0000256" key="4">
    <source>
        <dbReference type="ARBA" id="ARBA00022857"/>
    </source>
</evidence>
<dbReference type="Pfam" id="PF00724">
    <property type="entry name" value="Oxidored_FMN"/>
    <property type="match status" value="1"/>
</dbReference>
<evidence type="ECO:0000313" key="8">
    <source>
        <dbReference type="Proteomes" id="UP000179467"/>
    </source>
</evidence>
<protein>
    <submittedName>
        <fullName evidence="7">NADH oxidase</fullName>
        <ecNumber evidence="7">1.-.-.-</ecNumber>
    </submittedName>
</protein>
<evidence type="ECO:0000313" key="7">
    <source>
        <dbReference type="EMBL" id="OHT20517.1"/>
    </source>
</evidence>
<dbReference type="RefSeq" id="WP_070934040.1">
    <property type="nucleotide sequence ID" value="NZ_MIPT01000001.1"/>
</dbReference>
<dbReference type="PANTHER" id="PTHR43303">
    <property type="entry name" value="NADPH DEHYDROGENASE C23G7.10C-RELATED"/>
    <property type="match status" value="1"/>
</dbReference>
<keyword evidence="5 7" id="KW-0560">Oxidoreductase</keyword>
<proteinExistence type="predicted"/>
<dbReference type="GO" id="GO:0050661">
    <property type="term" value="F:NADP binding"/>
    <property type="evidence" value="ECO:0007669"/>
    <property type="project" value="InterPro"/>
</dbReference>
<evidence type="ECO:0000259" key="6">
    <source>
        <dbReference type="Pfam" id="PF00724"/>
    </source>
</evidence>
<dbReference type="SUPFAM" id="SSF51395">
    <property type="entry name" value="FMN-linked oxidoreductases"/>
    <property type="match status" value="1"/>
</dbReference>
<dbReference type="Gene3D" id="3.20.20.70">
    <property type="entry name" value="Aldolase class I"/>
    <property type="match status" value="1"/>
</dbReference>
<comment type="caution">
    <text evidence="7">The sequence shown here is derived from an EMBL/GenBank/DDBJ whole genome shotgun (WGS) entry which is preliminary data.</text>
</comment>
<dbReference type="PANTHER" id="PTHR43303:SF4">
    <property type="entry name" value="NADPH DEHYDROGENASE C23G7.10C-RELATED"/>
    <property type="match status" value="1"/>
</dbReference>
<sequence length="365" mass="38767">MSASPLFRPFDHPKLKLRNRIVMAPMTRKRSPGGVPGADVAAYYRRRGEGGVGLILSEGAGIRRNGSRSDPAVPNLFGDDALAGWQAVVDGVKATGAKFAPQLWHVGARPDEATKALPEAPIDSPSGLPWPGKTVAEPMSDEAIADTIAAYAEAAANAAKLGCDAVEIHGAHGYLIDQFLWDGTNLRSDGWNGPTLKERARFAAEVVRAMRQAAGPDFPILIRISQDKSPDGSVRLANDPGELALLVEVLAEAGVDIFHCSGARFSRREFAGSDLSFAGWVKKISGLPTIAVGTVGLDVPPATPLFATIAPGPIDEVERRLDAGEFDLVAVGRALLADPDWAEKVRAGRTDELIGFEARYVAELH</sequence>
<evidence type="ECO:0000256" key="3">
    <source>
        <dbReference type="ARBA" id="ARBA00022643"/>
    </source>
</evidence>
<evidence type="ECO:0000256" key="5">
    <source>
        <dbReference type="ARBA" id="ARBA00023002"/>
    </source>
</evidence>
<dbReference type="AlphaFoldDB" id="A0A1S1HEH5"/>
<dbReference type="Proteomes" id="UP000179467">
    <property type="component" value="Unassembled WGS sequence"/>
</dbReference>
<keyword evidence="8" id="KW-1185">Reference proteome</keyword>
<keyword evidence="2" id="KW-0285">Flavoprotein</keyword>
<accession>A0A1S1HEH5</accession>
<gene>
    <name evidence="7" type="ORF">BHE75_02515</name>
</gene>
<dbReference type="GO" id="GO:0010181">
    <property type="term" value="F:FMN binding"/>
    <property type="evidence" value="ECO:0007669"/>
    <property type="project" value="InterPro"/>
</dbReference>
<comment type="cofactor">
    <cofactor evidence="1">
        <name>FMN</name>
        <dbReference type="ChEBI" id="CHEBI:58210"/>
    </cofactor>
</comment>
<feature type="domain" description="NADH:flavin oxidoreductase/NADH oxidase N-terminal" evidence="6">
    <location>
        <begin position="6"/>
        <end position="352"/>
    </location>
</feature>
<keyword evidence="4" id="KW-0521">NADP</keyword>
<dbReference type="InterPro" id="IPR001155">
    <property type="entry name" value="OxRdtase_FMN_N"/>
</dbReference>
<dbReference type="EMBL" id="MIPT01000001">
    <property type="protein sequence ID" value="OHT20517.1"/>
    <property type="molecule type" value="Genomic_DNA"/>
</dbReference>
<dbReference type="OrthoDB" id="9804454at2"/>
<dbReference type="EC" id="1.-.-.-" evidence="7"/>
<dbReference type="InterPro" id="IPR013785">
    <property type="entry name" value="Aldolase_TIM"/>
</dbReference>
<dbReference type="GO" id="GO:0003959">
    <property type="term" value="F:NADPH dehydrogenase activity"/>
    <property type="evidence" value="ECO:0007669"/>
    <property type="project" value="InterPro"/>
</dbReference>
<dbReference type="InterPro" id="IPR044152">
    <property type="entry name" value="YqjM-like"/>
</dbReference>